<gene>
    <name evidence="1" type="ORF">ADEAN_000700900</name>
</gene>
<protein>
    <submittedName>
        <fullName evidence="1">Uncharacterized protein</fullName>
    </submittedName>
</protein>
<reference evidence="1 2" key="1">
    <citation type="submission" date="2020-08" db="EMBL/GenBank/DDBJ databases">
        <authorList>
            <person name="Newling K."/>
            <person name="Davey J."/>
            <person name="Forrester S."/>
        </authorList>
    </citation>
    <scope>NUCLEOTIDE SEQUENCE [LARGE SCALE GENOMIC DNA]</scope>
    <source>
        <strain evidence="2">Crithidia deanei Carvalho (ATCC PRA-265)</strain>
    </source>
</reference>
<organism evidence="1 2">
    <name type="scientific">Angomonas deanei</name>
    <dbReference type="NCBI Taxonomy" id="59799"/>
    <lineage>
        <taxon>Eukaryota</taxon>
        <taxon>Discoba</taxon>
        <taxon>Euglenozoa</taxon>
        <taxon>Kinetoplastea</taxon>
        <taxon>Metakinetoplastina</taxon>
        <taxon>Trypanosomatida</taxon>
        <taxon>Trypanosomatidae</taxon>
        <taxon>Strigomonadinae</taxon>
        <taxon>Angomonas</taxon>
    </lineage>
</organism>
<sequence length="235" mass="26907">MMNLTIDTDSSFNNGICLWQSVMLYSSSNASRTDDEEMGDTVIEDRILSFHKDLAGNHNNNNNNNNACVNSDEIRDLFILCSEMGCENNFSFVLRALLEPNNKNNNNNNKILKSKLALVFAGWAAVCHKKTRWFFDAFMDTIFKNFPLDENNNNNNEKFLCHYYTLSSILFSWCPVLPILQQQQGHTVFSFSHKTAIKKYLIELGDACALKVQPPRLLYRNMTSASNFTTNDPFL</sequence>
<proteinExistence type="predicted"/>
<accession>A0A7G2CKM9</accession>
<name>A0A7G2CKM9_9TRYP</name>
<evidence type="ECO:0000313" key="1">
    <source>
        <dbReference type="EMBL" id="CAD2219501.1"/>
    </source>
</evidence>
<evidence type="ECO:0000313" key="2">
    <source>
        <dbReference type="Proteomes" id="UP000515908"/>
    </source>
</evidence>
<dbReference type="AlphaFoldDB" id="A0A7G2CKM9"/>
<dbReference type="VEuPathDB" id="TriTrypDB:ADEAN_000700900"/>
<dbReference type="Proteomes" id="UP000515908">
    <property type="component" value="Chromosome 14"/>
</dbReference>
<keyword evidence="2" id="KW-1185">Reference proteome</keyword>
<dbReference type="EMBL" id="LR877158">
    <property type="protein sequence ID" value="CAD2219501.1"/>
    <property type="molecule type" value="Genomic_DNA"/>
</dbReference>